<organism evidence="1 2">
    <name type="scientific">Triticum urartu</name>
    <name type="common">Red wild einkorn</name>
    <name type="synonym">Crithodium urartu</name>
    <dbReference type="NCBI Taxonomy" id="4572"/>
    <lineage>
        <taxon>Eukaryota</taxon>
        <taxon>Viridiplantae</taxon>
        <taxon>Streptophyta</taxon>
        <taxon>Embryophyta</taxon>
        <taxon>Tracheophyta</taxon>
        <taxon>Spermatophyta</taxon>
        <taxon>Magnoliopsida</taxon>
        <taxon>Liliopsida</taxon>
        <taxon>Poales</taxon>
        <taxon>Poaceae</taxon>
        <taxon>BOP clade</taxon>
        <taxon>Pooideae</taxon>
        <taxon>Triticodae</taxon>
        <taxon>Triticeae</taxon>
        <taxon>Triticinae</taxon>
        <taxon>Triticum</taxon>
    </lineage>
</organism>
<reference evidence="1" key="3">
    <citation type="submission" date="2022-06" db="UniProtKB">
        <authorList>
            <consortium name="EnsemblPlants"/>
        </authorList>
    </citation>
    <scope>IDENTIFICATION</scope>
</reference>
<reference evidence="1" key="2">
    <citation type="submission" date="2018-03" db="EMBL/GenBank/DDBJ databases">
        <title>The Triticum urartu genome reveals the dynamic nature of wheat genome evolution.</title>
        <authorList>
            <person name="Ling H."/>
            <person name="Ma B."/>
            <person name="Shi X."/>
            <person name="Liu H."/>
            <person name="Dong L."/>
            <person name="Sun H."/>
            <person name="Cao Y."/>
            <person name="Gao Q."/>
            <person name="Zheng S."/>
            <person name="Li Y."/>
            <person name="Yu Y."/>
            <person name="Du H."/>
            <person name="Qi M."/>
            <person name="Li Y."/>
            <person name="Yu H."/>
            <person name="Cui Y."/>
            <person name="Wang N."/>
            <person name="Chen C."/>
            <person name="Wu H."/>
            <person name="Zhao Y."/>
            <person name="Zhang J."/>
            <person name="Li Y."/>
            <person name="Zhou W."/>
            <person name="Zhang B."/>
            <person name="Hu W."/>
            <person name="Eijk M."/>
            <person name="Tang J."/>
            <person name="Witsenboer H."/>
            <person name="Zhao S."/>
            <person name="Li Z."/>
            <person name="Zhang A."/>
            <person name="Wang D."/>
            <person name="Liang C."/>
        </authorList>
    </citation>
    <scope>NUCLEOTIDE SEQUENCE [LARGE SCALE GENOMIC DNA]</scope>
    <source>
        <strain evidence="1">cv. G1812</strain>
    </source>
</reference>
<keyword evidence="2" id="KW-1185">Reference proteome</keyword>
<dbReference type="Gramene" id="TuG1812G0600002751.01.T02">
    <property type="protein sequence ID" value="TuG1812G0600002751.01.T02"/>
    <property type="gene ID" value="TuG1812G0600002751.01"/>
</dbReference>
<dbReference type="EnsemblPlants" id="TuG1812G0600002751.01.T02">
    <property type="protein sequence ID" value="TuG1812G0600002751.01.T02"/>
    <property type="gene ID" value="TuG1812G0600002751.01"/>
</dbReference>
<evidence type="ECO:0000313" key="1">
    <source>
        <dbReference type="EnsemblPlants" id="TuG1812G0600002751.01.T02"/>
    </source>
</evidence>
<accession>A0A8R7QRZ5</accession>
<dbReference type="Proteomes" id="UP000015106">
    <property type="component" value="Chromosome 6"/>
</dbReference>
<dbReference type="AlphaFoldDB" id="A0A8R7QRZ5"/>
<protein>
    <submittedName>
        <fullName evidence="1">Uncharacterized protein</fullName>
    </submittedName>
</protein>
<name>A0A8R7QRZ5_TRIUA</name>
<evidence type="ECO:0000313" key="2">
    <source>
        <dbReference type="Proteomes" id="UP000015106"/>
    </source>
</evidence>
<sequence length="84" mass="9146">MSANRWKRSGGAILVTTWGTTSRRSWPTGVLDSGQVCLSTFISSVDNTRTGELKALVDARGTRLTTAFCIALLIKLQAQGLRYL</sequence>
<proteinExistence type="predicted"/>
<reference evidence="2" key="1">
    <citation type="journal article" date="2013" name="Nature">
        <title>Draft genome of the wheat A-genome progenitor Triticum urartu.</title>
        <authorList>
            <person name="Ling H.Q."/>
            <person name="Zhao S."/>
            <person name="Liu D."/>
            <person name="Wang J."/>
            <person name="Sun H."/>
            <person name="Zhang C."/>
            <person name="Fan H."/>
            <person name="Li D."/>
            <person name="Dong L."/>
            <person name="Tao Y."/>
            <person name="Gao C."/>
            <person name="Wu H."/>
            <person name="Li Y."/>
            <person name="Cui Y."/>
            <person name="Guo X."/>
            <person name="Zheng S."/>
            <person name="Wang B."/>
            <person name="Yu K."/>
            <person name="Liang Q."/>
            <person name="Yang W."/>
            <person name="Lou X."/>
            <person name="Chen J."/>
            <person name="Feng M."/>
            <person name="Jian J."/>
            <person name="Zhang X."/>
            <person name="Luo G."/>
            <person name="Jiang Y."/>
            <person name="Liu J."/>
            <person name="Wang Z."/>
            <person name="Sha Y."/>
            <person name="Zhang B."/>
            <person name="Wu H."/>
            <person name="Tang D."/>
            <person name="Shen Q."/>
            <person name="Xue P."/>
            <person name="Zou S."/>
            <person name="Wang X."/>
            <person name="Liu X."/>
            <person name="Wang F."/>
            <person name="Yang Y."/>
            <person name="An X."/>
            <person name="Dong Z."/>
            <person name="Zhang K."/>
            <person name="Zhang X."/>
            <person name="Luo M.C."/>
            <person name="Dvorak J."/>
            <person name="Tong Y."/>
            <person name="Wang J."/>
            <person name="Yang H."/>
            <person name="Li Z."/>
            <person name="Wang D."/>
            <person name="Zhang A."/>
            <person name="Wang J."/>
        </authorList>
    </citation>
    <scope>NUCLEOTIDE SEQUENCE</scope>
    <source>
        <strain evidence="2">cv. G1812</strain>
    </source>
</reference>